<keyword evidence="4" id="KW-1185">Reference proteome</keyword>
<reference evidence="3 4" key="1">
    <citation type="journal article" date="2013" name="BMC Genomics">
        <title>Reconstruction of the lipid metabolism for the microalga Monoraphidium neglectum from its genome sequence reveals characteristics suitable for biofuel production.</title>
        <authorList>
            <person name="Bogen C."/>
            <person name="Al-Dilaimi A."/>
            <person name="Albersmeier A."/>
            <person name="Wichmann J."/>
            <person name="Grundmann M."/>
            <person name="Rupp O."/>
            <person name="Lauersen K.J."/>
            <person name="Blifernez-Klassen O."/>
            <person name="Kalinowski J."/>
            <person name="Goesmann A."/>
            <person name="Mussgnug J.H."/>
            <person name="Kruse O."/>
        </authorList>
    </citation>
    <scope>NUCLEOTIDE SEQUENCE [LARGE SCALE GENOMIC DNA]</scope>
    <source>
        <strain evidence="3 4">SAG 48.87</strain>
    </source>
</reference>
<dbReference type="InterPro" id="IPR004038">
    <property type="entry name" value="Ribosomal_eL8/eL30/eS12/Gad45"/>
</dbReference>
<evidence type="ECO:0000313" key="4">
    <source>
        <dbReference type="Proteomes" id="UP000054498"/>
    </source>
</evidence>
<dbReference type="GeneID" id="25739956"/>
<dbReference type="InterPro" id="IPR029064">
    <property type="entry name" value="Ribosomal_eL30-like_sf"/>
</dbReference>
<dbReference type="SUPFAM" id="SSF55315">
    <property type="entry name" value="L30e-like"/>
    <property type="match status" value="1"/>
</dbReference>
<dbReference type="STRING" id="145388.A0A0D2MCA4"/>
<protein>
    <recommendedName>
        <fullName evidence="2">Ribosomal protein eL8/eL30/eS12/Gadd45 domain-containing protein</fullName>
    </recommendedName>
</protein>
<dbReference type="KEGG" id="mng:MNEG_7080"/>
<dbReference type="AlphaFoldDB" id="A0A0D2MCA4"/>
<dbReference type="Pfam" id="PF01248">
    <property type="entry name" value="Ribosomal_L7Ae"/>
    <property type="match status" value="1"/>
</dbReference>
<dbReference type="Proteomes" id="UP000054498">
    <property type="component" value="Unassembled WGS sequence"/>
</dbReference>
<evidence type="ECO:0000259" key="2">
    <source>
        <dbReference type="Pfam" id="PF01248"/>
    </source>
</evidence>
<dbReference type="OrthoDB" id="2020517at2759"/>
<evidence type="ECO:0000313" key="3">
    <source>
        <dbReference type="EMBL" id="KIZ00880.1"/>
    </source>
</evidence>
<name>A0A0D2MCA4_9CHLO</name>
<feature type="domain" description="Ribosomal protein eL8/eL30/eS12/Gadd45" evidence="2">
    <location>
        <begin position="2"/>
        <end position="82"/>
    </location>
</feature>
<accession>A0A0D2MCA4</accession>
<organism evidence="3 4">
    <name type="scientific">Monoraphidium neglectum</name>
    <dbReference type="NCBI Taxonomy" id="145388"/>
    <lineage>
        <taxon>Eukaryota</taxon>
        <taxon>Viridiplantae</taxon>
        <taxon>Chlorophyta</taxon>
        <taxon>core chlorophytes</taxon>
        <taxon>Chlorophyceae</taxon>
        <taxon>CS clade</taxon>
        <taxon>Sphaeropleales</taxon>
        <taxon>Selenastraceae</taxon>
        <taxon>Monoraphidium</taxon>
    </lineage>
</organism>
<feature type="compositionally biased region" description="Acidic residues" evidence="1">
    <location>
        <begin position="150"/>
        <end position="160"/>
    </location>
</feature>
<dbReference type="EMBL" id="KK101440">
    <property type="protein sequence ID" value="KIZ00880.1"/>
    <property type="molecule type" value="Genomic_DNA"/>
</dbReference>
<gene>
    <name evidence="3" type="ORF">MNEG_7080</name>
</gene>
<evidence type="ECO:0000256" key="1">
    <source>
        <dbReference type="SAM" id="MobiDB-lite"/>
    </source>
</evidence>
<feature type="region of interest" description="Disordered" evidence="1">
    <location>
        <begin position="97"/>
        <end position="160"/>
    </location>
</feature>
<proteinExistence type="predicted"/>
<sequence length="160" mass="16320">MREVRKAVKSGKTVAVVIAPNIDLEQAESEALEEQITGILDASSASAVPVVFALSRKRLGEIWGFRKRMSAVAILDAGGCDELLARVLALARQGRARWESARDGGGGARVPAPAAPAADAVPSAAGAPSARVPPQTAPVAQAAAAASSAQDDDNDDDALL</sequence>
<feature type="compositionally biased region" description="Low complexity" evidence="1">
    <location>
        <begin position="109"/>
        <end position="149"/>
    </location>
</feature>
<dbReference type="Gene3D" id="3.30.1330.30">
    <property type="match status" value="1"/>
</dbReference>
<dbReference type="RefSeq" id="XP_013899899.1">
    <property type="nucleotide sequence ID" value="XM_014044445.1"/>
</dbReference>